<comment type="subcellular location">
    <subcellularLocation>
        <location evidence="1">Cell membrane</location>
        <topology evidence="1">Multi-pass membrane protein</topology>
    </subcellularLocation>
</comment>
<evidence type="ECO:0000256" key="3">
    <source>
        <dbReference type="ARBA" id="ARBA00022449"/>
    </source>
</evidence>
<name>A0ABV6CK78_9RHOB</name>
<dbReference type="InterPro" id="IPR006153">
    <property type="entry name" value="Cation/H_exchanger_TM"/>
</dbReference>
<feature type="transmembrane region" description="Helical" evidence="8">
    <location>
        <begin position="231"/>
        <end position="249"/>
    </location>
</feature>
<feature type="domain" description="Cation/H+ exchanger transmembrane" evidence="9">
    <location>
        <begin position="16"/>
        <end position="398"/>
    </location>
</feature>
<evidence type="ECO:0000256" key="6">
    <source>
        <dbReference type="ARBA" id="ARBA00023065"/>
    </source>
</evidence>
<keyword evidence="5 8" id="KW-1133">Transmembrane helix</keyword>
<dbReference type="PANTHER" id="PTHR32507">
    <property type="entry name" value="NA(+)/H(+) ANTIPORTER 1"/>
    <property type="match status" value="1"/>
</dbReference>
<feature type="transmembrane region" description="Helical" evidence="8">
    <location>
        <begin position="95"/>
        <end position="117"/>
    </location>
</feature>
<evidence type="ECO:0000256" key="2">
    <source>
        <dbReference type="ARBA" id="ARBA00022448"/>
    </source>
</evidence>
<proteinExistence type="predicted"/>
<comment type="caution">
    <text evidence="10">The sequence shown here is derived from an EMBL/GenBank/DDBJ whole genome shotgun (WGS) entry which is preliminary data.</text>
</comment>
<keyword evidence="4 8" id="KW-0812">Transmembrane</keyword>
<evidence type="ECO:0000256" key="7">
    <source>
        <dbReference type="ARBA" id="ARBA00023136"/>
    </source>
</evidence>
<reference evidence="10 11" key="1">
    <citation type="submission" date="2024-09" db="EMBL/GenBank/DDBJ databases">
        <authorList>
            <person name="Sun Q."/>
            <person name="Mori K."/>
        </authorList>
    </citation>
    <scope>NUCLEOTIDE SEQUENCE [LARGE SCALE GENOMIC DNA]</scope>
    <source>
        <strain evidence="10 11">CCM 7904</strain>
    </source>
</reference>
<feature type="transmembrane region" description="Helical" evidence="8">
    <location>
        <begin position="6"/>
        <end position="23"/>
    </location>
</feature>
<evidence type="ECO:0000256" key="1">
    <source>
        <dbReference type="ARBA" id="ARBA00004651"/>
    </source>
</evidence>
<organism evidence="10 11">
    <name type="scientific">Paracoccus rhizosphaerae</name>
    <dbReference type="NCBI Taxonomy" id="1133347"/>
    <lineage>
        <taxon>Bacteria</taxon>
        <taxon>Pseudomonadati</taxon>
        <taxon>Pseudomonadota</taxon>
        <taxon>Alphaproteobacteria</taxon>
        <taxon>Rhodobacterales</taxon>
        <taxon>Paracoccaceae</taxon>
        <taxon>Paracoccus</taxon>
    </lineage>
</organism>
<sequence length="416" mass="44049">MTTIYQAMLLLAVVPLLLGMISAKLERSVISIPILAMSAGILAGPAVLGWIRPQDWPNLHVILREIARITIAISVLGIAIRTPPDSWKRVLRPTAVLLTLGMAGMWAMSSLVAWGVLGAGAATALLIGAILTPTDPVVATSIVTGPFAENILPDRLRSTLSLESGANDGLGFLFVMLPLTVLMDGQTLDGMRVAEILFKEVLGAVLLGLGAGWLVARALKISDRYKLAEQHSLHGLTLALSLAALGLSRTIGVDGILTAFSAGAGFCFFADRREDFEEQSVQETISKLLTVPIFSLFGLAIPWSGWASLGWPLLVLVAGILVLRRPPVVAVLAPWLGGGLCRRDLLFAGWFAPIGVAAIFYSLDASEKTGDMIFWHVASAMVATSIVIHGVTAAPAVRRYGASSRSCSSGGDSRKR</sequence>
<protein>
    <submittedName>
        <fullName evidence="10">Cation:proton antiporter</fullName>
    </submittedName>
</protein>
<evidence type="ECO:0000313" key="10">
    <source>
        <dbReference type="EMBL" id="MFC0201149.1"/>
    </source>
</evidence>
<feature type="transmembrane region" description="Helical" evidence="8">
    <location>
        <begin position="309"/>
        <end position="333"/>
    </location>
</feature>
<evidence type="ECO:0000256" key="8">
    <source>
        <dbReference type="SAM" id="Phobius"/>
    </source>
</evidence>
<feature type="transmembrane region" description="Helical" evidence="8">
    <location>
        <begin position="201"/>
        <end position="219"/>
    </location>
</feature>
<dbReference type="EMBL" id="JBHLWQ010000119">
    <property type="protein sequence ID" value="MFC0201149.1"/>
    <property type="molecule type" value="Genomic_DNA"/>
</dbReference>
<dbReference type="Proteomes" id="UP001589795">
    <property type="component" value="Unassembled WGS sequence"/>
</dbReference>
<keyword evidence="6" id="KW-0406">Ion transport</keyword>
<keyword evidence="7 8" id="KW-0472">Membrane</keyword>
<feature type="transmembrane region" description="Helical" evidence="8">
    <location>
        <begin position="160"/>
        <end position="181"/>
    </location>
</feature>
<evidence type="ECO:0000259" key="9">
    <source>
        <dbReference type="Pfam" id="PF00999"/>
    </source>
</evidence>
<evidence type="ECO:0000256" key="4">
    <source>
        <dbReference type="ARBA" id="ARBA00022692"/>
    </source>
</evidence>
<evidence type="ECO:0000256" key="5">
    <source>
        <dbReference type="ARBA" id="ARBA00022989"/>
    </source>
</evidence>
<dbReference type="PANTHER" id="PTHR32507:SF8">
    <property type="entry name" value="CNH1P"/>
    <property type="match status" value="1"/>
</dbReference>
<feature type="transmembrane region" description="Helical" evidence="8">
    <location>
        <begin position="123"/>
        <end position="148"/>
    </location>
</feature>
<feature type="transmembrane region" description="Helical" evidence="8">
    <location>
        <begin position="66"/>
        <end position="83"/>
    </location>
</feature>
<keyword evidence="2" id="KW-0813">Transport</keyword>
<accession>A0ABV6CK78</accession>
<feature type="transmembrane region" description="Helical" evidence="8">
    <location>
        <begin position="345"/>
        <end position="361"/>
    </location>
</feature>
<keyword evidence="11" id="KW-1185">Reference proteome</keyword>
<feature type="transmembrane region" description="Helical" evidence="8">
    <location>
        <begin position="373"/>
        <end position="397"/>
    </location>
</feature>
<evidence type="ECO:0000313" key="11">
    <source>
        <dbReference type="Proteomes" id="UP001589795"/>
    </source>
</evidence>
<feature type="transmembrane region" description="Helical" evidence="8">
    <location>
        <begin position="30"/>
        <end position="51"/>
    </location>
</feature>
<gene>
    <name evidence="10" type="ORF">ACFFIZ_12745</name>
</gene>
<dbReference type="RefSeq" id="WP_265507024.1">
    <property type="nucleotide sequence ID" value="NZ_JAOTBE010000022.1"/>
</dbReference>
<dbReference type="Pfam" id="PF00999">
    <property type="entry name" value="Na_H_Exchanger"/>
    <property type="match status" value="1"/>
</dbReference>
<keyword evidence="3" id="KW-0050">Antiport</keyword>